<comment type="caution">
    <text evidence="1">The sequence shown here is derived from an EMBL/GenBank/DDBJ whole genome shotgun (WGS) entry which is preliminary data.</text>
</comment>
<dbReference type="RefSeq" id="WP_069833675.1">
    <property type="nucleotide sequence ID" value="NZ_MDGQ01000003.1"/>
</dbReference>
<gene>
    <name evidence="1" type="ORF">BFP71_01420</name>
</gene>
<accession>A0A1E5T4Q5</accession>
<name>A0A1E5T4Q5_9BACT</name>
<proteinExistence type="predicted"/>
<organism evidence="1 2">
    <name type="scientific">Roseivirga misakiensis</name>
    <dbReference type="NCBI Taxonomy" id="1563681"/>
    <lineage>
        <taxon>Bacteria</taxon>
        <taxon>Pseudomonadati</taxon>
        <taxon>Bacteroidota</taxon>
        <taxon>Cytophagia</taxon>
        <taxon>Cytophagales</taxon>
        <taxon>Roseivirgaceae</taxon>
        <taxon>Roseivirga</taxon>
    </lineage>
</organism>
<protein>
    <submittedName>
        <fullName evidence="1">Uncharacterized protein</fullName>
    </submittedName>
</protein>
<evidence type="ECO:0000313" key="2">
    <source>
        <dbReference type="Proteomes" id="UP000095552"/>
    </source>
</evidence>
<keyword evidence="2" id="KW-1185">Reference proteome</keyword>
<dbReference type="Proteomes" id="UP000095552">
    <property type="component" value="Unassembled WGS sequence"/>
</dbReference>
<dbReference type="EMBL" id="MDGQ01000003">
    <property type="protein sequence ID" value="OEK06364.1"/>
    <property type="molecule type" value="Genomic_DNA"/>
</dbReference>
<reference evidence="1 2" key="1">
    <citation type="submission" date="2016-08" db="EMBL/GenBank/DDBJ databases">
        <title>Draft genome of Fabibacter sp. strain SK-8.</title>
        <authorList>
            <person name="Wong S.-K."/>
            <person name="Hamasaki K."/>
            <person name="Yoshizawa S."/>
        </authorList>
    </citation>
    <scope>NUCLEOTIDE SEQUENCE [LARGE SCALE GENOMIC DNA]</scope>
    <source>
        <strain evidence="1 2">SK-8</strain>
    </source>
</reference>
<evidence type="ECO:0000313" key="1">
    <source>
        <dbReference type="EMBL" id="OEK06364.1"/>
    </source>
</evidence>
<sequence>MSTVFVDDLLTDGLVAGIGCVGVAGVSGICGSESASVVGDSFASSVASGEVTFSGFSTLG</sequence>
<dbReference type="AlphaFoldDB" id="A0A1E5T4Q5"/>